<gene>
    <name evidence="3" type="ORF">FKZ61_00035</name>
</gene>
<dbReference type="Proteomes" id="UP000317371">
    <property type="component" value="Unassembled WGS sequence"/>
</dbReference>
<evidence type="ECO:0000256" key="2">
    <source>
        <dbReference type="SAM" id="MobiDB-lite"/>
    </source>
</evidence>
<dbReference type="InParanoid" id="A0A540VM34"/>
<evidence type="ECO:0000313" key="3">
    <source>
        <dbReference type="EMBL" id="TQE97808.1"/>
    </source>
</evidence>
<name>A0A540VM34_9CHLR</name>
<organism evidence="3 4">
    <name type="scientific">Litorilinea aerophila</name>
    <dbReference type="NCBI Taxonomy" id="1204385"/>
    <lineage>
        <taxon>Bacteria</taxon>
        <taxon>Bacillati</taxon>
        <taxon>Chloroflexota</taxon>
        <taxon>Caldilineae</taxon>
        <taxon>Caldilineales</taxon>
        <taxon>Caldilineaceae</taxon>
        <taxon>Litorilinea</taxon>
    </lineage>
</organism>
<accession>A0A540VM34</accession>
<evidence type="ECO:0000313" key="4">
    <source>
        <dbReference type="Proteomes" id="UP000317371"/>
    </source>
</evidence>
<dbReference type="GO" id="GO:0005829">
    <property type="term" value="C:cytosol"/>
    <property type="evidence" value="ECO:0007669"/>
    <property type="project" value="TreeGrafter"/>
</dbReference>
<sequence length="137" mass="14695">MKKLFKFVLFAAFVAGVVYAVKKVLAPPEGSSNQAGSGVLPPTEPVKSLDEAPLGGQISEELLKILVCPEDKGPLELVDDGKFLLNPRNGYKYPIRNGIPVMLIEEGKKYRDPSLIRQDGAGAQQTSDAPQASTQEG</sequence>
<dbReference type="OrthoDB" id="9812205at2"/>
<dbReference type="Gene3D" id="2.20.25.10">
    <property type="match status" value="1"/>
</dbReference>
<dbReference type="AlphaFoldDB" id="A0A540VM34"/>
<dbReference type="PANTHER" id="PTHR33505">
    <property type="entry name" value="ZGC:162634"/>
    <property type="match status" value="1"/>
</dbReference>
<dbReference type="HAMAP" id="MF_01187">
    <property type="entry name" value="UPF0434"/>
    <property type="match status" value="1"/>
</dbReference>
<dbReference type="EMBL" id="VIGC01000001">
    <property type="protein sequence ID" value="TQE97808.1"/>
    <property type="molecule type" value="Genomic_DNA"/>
</dbReference>
<reference evidence="3 4" key="1">
    <citation type="submission" date="2019-06" db="EMBL/GenBank/DDBJ databases">
        <title>Genome sequence of Litorilinea aerophila BAA-2444.</title>
        <authorList>
            <person name="Maclea K.S."/>
            <person name="Maurais E.G."/>
            <person name="Iannazzi L.C."/>
        </authorList>
    </citation>
    <scope>NUCLEOTIDE SEQUENCE [LARGE SCALE GENOMIC DNA]</scope>
    <source>
        <strain evidence="3 4">ATCC BAA-2444</strain>
    </source>
</reference>
<feature type="region of interest" description="Disordered" evidence="2">
    <location>
        <begin position="28"/>
        <end position="51"/>
    </location>
</feature>
<comment type="caution">
    <text evidence="3">The sequence shown here is derived from an EMBL/GenBank/DDBJ whole genome shotgun (WGS) entry which is preliminary data.</text>
</comment>
<dbReference type="RefSeq" id="WP_141608018.1">
    <property type="nucleotide sequence ID" value="NZ_VIGC02000001.1"/>
</dbReference>
<protein>
    <recommendedName>
        <fullName evidence="1">UPF0434 protein FKZ61_00035</fullName>
    </recommendedName>
</protein>
<feature type="region of interest" description="Disordered" evidence="2">
    <location>
        <begin position="113"/>
        <end position="137"/>
    </location>
</feature>
<feature type="compositionally biased region" description="Polar residues" evidence="2">
    <location>
        <begin position="123"/>
        <end position="137"/>
    </location>
</feature>
<dbReference type="SUPFAM" id="SSF158997">
    <property type="entry name" value="Trm112p-like"/>
    <property type="match status" value="1"/>
</dbReference>
<dbReference type="Pfam" id="PF03966">
    <property type="entry name" value="Trm112p"/>
    <property type="match status" value="1"/>
</dbReference>
<dbReference type="PANTHER" id="PTHR33505:SF4">
    <property type="entry name" value="PROTEIN PREY, MITOCHONDRIAL"/>
    <property type="match status" value="1"/>
</dbReference>
<evidence type="ECO:0000256" key="1">
    <source>
        <dbReference type="HAMAP-Rule" id="MF_01187"/>
    </source>
</evidence>
<keyword evidence="4" id="KW-1185">Reference proteome</keyword>
<comment type="similarity">
    <text evidence="1">Belongs to the UPF0434 family.</text>
</comment>
<proteinExistence type="inferred from homology"/>
<dbReference type="InterPro" id="IPR005651">
    <property type="entry name" value="Trm112-like"/>
</dbReference>